<dbReference type="Proteomes" id="UP000800036">
    <property type="component" value="Unassembled WGS sequence"/>
</dbReference>
<gene>
    <name evidence="1" type="ORF">BU23DRAFT_569425</name>
</gene>
<evidence type="ECO:0000313" key="1">
    <source>
        <dbReference type="EMBL" id="KAF1971926.1"/>
    </source>
</evidence>
<name>A0A6A5VA70_9PLEO</name>
<reference evidence="1" key="1">
    <citation type="journal article" date="2020" name="Stud. Mycol.">
        <title>101 Dothideomycetes genomes: a test case for predicting lifestyles and emergence of pathogens.</title>
        <authorList>
            <person name="Haridas S."/>
            <person name="Albert R."/>
            <person name="Binder M."/>
            <person name="Bloem J."/>
            <person name="Labutti K."/>
            <person name="Salamov A."/>
            <person name="Andreopoulos B."/>
            <person name="Baker S."/>
            <person name="Barry K."/>
            <person name="Bills G."/>
            <person name="Bluhm B."/>
            <person name="Cannon C."/>
            <person name="Castanera R."/>
            <person name="Culley D."/>
            <person name="Daum C."/>
            <person name="Ezra D."/>
            <person name="Gonzalez J."/>
            <person name="Henrissat B."/>
            <person name="Kuo A."/>
            <person name="Liang C."/>
            <person name="Lipzen A."/>
            <person name="Lutzoni F."/>
            <person name="Magnuson J."/>
            <person name="Mondo S."/>
            <person name="Nolan M."/>
            <person name="Ohm R."/>
            <person name="Pangilinan J."/>
            <person name="Park H.-J."/>
            <person name="Ramirez L."/>
            <person name="Alfaro M."/>
            <person name="Sun H."/>
            <person name="Tritt A."/>
            <person name="Yoshinaga Y."/>
            <person name="Zwiers L.-H."/>
            <person name="Turgeon B."/>
            <person name="Goodwin S."/>
            <person name="Spatafora J."/>
            <person name="Crous P."/>
            <person name="Grigoriev I."/>
        </authorList>
    </citation>
    <scope>NUCLEOTIDE SEQUENCE</scope>
    <source>
        <strain evidence="1">CBS 107.79</strain>
    </source>
</reference>
<accession>A0A6A5VA70</accession>
<proteinExistence type="predicted"/>
<protein>
    <submittedName>
        <fullName evidence="1">Uncharacterized protein</fullName>
    </submittedName>
</protein>
<dbReference type="EMBL" id="ML976690">
    <property type="protein sequence ID" value="KAF1971926.1"/>
    <property type="molecule type" value="Genomic_DNA"/>
</dbReference>
<organism evidence="1 2">
    <name type="scientific">Bimuria novae-zelandiae CBS 107.79</name>
    <dbReference type="NCBI Taxonomy" id="1447943"/>
    <lineage>
        <taxon>Eukaryota</taxon>
        <taxon>Fungi</taxon>
        <taxon>Dikarya</taxon>
        <taxon>Ascomycota</taxon>
        <taxon>Pezizomycotina</taxon>
        <taxon>Dothideomycetes</taxon>
        <taxon>Pleosporomycetidae</taxon>
        <taxon>Pleosporales</taxon>
        <taxon>Massarineae</taxon>
        <taxon>Didymosphaeriaceae</taxon>
        <taxon>Bimuria</taxon>
    </lineage>
</organism>
<evidence type="ECO:0000313" key="2">
    <source>
        <dbReference type="Proteomes" id="UP000800036"/>
    </source>
</evidence>
<dbReference type="AlphaFoldDB" id="A0A6A5VA70"/>
<sequence>MVSISFLPSAPRVAPIVAHGEVITSTVSIAKTLSSRSSRDESFIARGRLLNLVQRPLRLWDDGRLDAQSRYGRCYRWQCWHCRDGSTRRTSVGAEILGIYGGQERRLGAKERNNSSIYPGRYFGVRLHAERVHLGSVTSMTAETNMAMQKAVSDSLWHAIVRVGRQIKVRPLLTRPCEVSREEKSSGVT</sequence>
<keyword evidence="2" id="KW-1185">Reference proteome</keyword>